<dbReference type="Gene3D" id="2.40.10.10">
    <property type="entry name" value="Trypsin-like serine proteases"/>
    <property type="match status" value="1"/>
</dbReference>
<dbReference type="EMBL" id="BSTK01000003">
    <property type="protein sequence ID" value="GLY84866.1"/>
    <property type="molecule type" value="Genomic_DNA"/>
</dbReference>
<protein>
    <recommendedName>
        <fullName evidence="2">Peptidase S1 domain-containing protein</fullName>
    </recommendedName>
</protein>
<dbReference type="RefSeq" id="WP_285571059.1">
    <property type="nucleotide sequence ID" value="NZ_BSTK01000003.1"/>
</dbReference>
<name>A0A9W6RY30_9ACTN</name>
<dbReference type="InterPro" id="IPR043504">
    <property type="entry name" value="Peptidase_S1_PA_chymotrypsin"/>
</dbReference>
<evidence type="ECO:0000256" key="1">
    <source>
        <dbReference type="SAM" id="MobiDB-lite"/>
    </source>
</evidence>
<evidence type="ECO:0000313" key="3">
    <source>
        <dbReference type="EMBL" id="GLY84866.1"/>
    </source>
</evidence>
<dbReference type="SUPFAM" id="SSF50494">
    <property type="entry name" value="Trypsin-like serine proteases"/>
    <property type="match status" value="1"/>
</dbReference>
<dbReference type="AlphaFoldDB" id="A0A9W6RY30"/>
<gene>
    <name evidence="3" type="ORF">Airi02_027950</name>
</gene>
<evidence type="ECO:0000313" key="4">
    <source>
        <dbReference type="Proteomes" id="UP001165074"/>
    </source>
</evidence>
<feature type="compositionally biased region" description="Low complexity" evidence="1">
    <location>
        <begin position="203"/>
        <end position="230"/>
    </location>
</feature>
<sequence length="230" mass="25060">MANGPSAEIIYGHDDRRDIYELDPLSRVRADATAVLAMVSVDSLTIKDGQATLNTAVYGVENKLCDDQRFWAQRCVQDLCSCFLVAPDMVATAAHCAEAFPREKVRFIAGFEMIDPKDERLVFPLTDVYEAKELIWRGHAIDAALFRLNRSVRGVRPAHIQLNGRIGEGGAVHTIGFPMGLPKKYSDGGHSSRSMGRGAHLPSSAPCTPVSSRSSSRATRRSCPATAASR</sequence>
<reference evidence="3" key="1">
    <citation type="submission" date="2023-03" db="EMBL/GenBank/DDBJ databases">
        <title>Actinoallomurus iriomotensis NBRC 103684.</title>
        <authorList>
            <person name="Ichikawa N."/>
            <person name="Sato H."/>
            <person name="Tonouchi N."/>
        </authorList>
    </citation>
    <scope>NUCLEOTIDE SEQUENCE</scope>
    <source>
        <strain evidence="3">NBRC 103684</strain>
    </source>
</reference>
<keyword evidence="4" id="KW-1185">Reference proteome</keyword>
<dbReference type="Proteomes" id="UP001165074">
    <property type="component" value="Unassembled WGS sequence"/>
</dbReference>
<proteinExistence type="predicted"/>
<dbReference type="Pfam" id="PF00089">
    <property type="entry name" value="Trypsin"/>
    <property type="match status" value="1"/>
</dbReference>
<dbReference type="InterPro" id="IPR009003">
    <property type="entry name" value="Peptidase_S1_PA"/>
</dbReference>
<dbReference type="GO" id="GO:0006508">
    <property type="term" value="P:proteolysis"/>
    <property type="evidence" value="ECO:0007669"/>
    <property type="project" value="InterPro"/>
</dbReference>
<evidence type="ECO:0000259" key="2">
    <source>
        <dbReference type="Pfam" id="PF00089"/>
    </source>
</evidence>
<dbReference type="GO" id="GO:0004252">
    <property type="term" value="F:serine-type endopeptidase activity"/>
    <property type="evidence" value="ECO:0007669"/>
    <property type="project" value="InterPro"/>
</dbReference>
<accession>A0A9W6RY30</accession>
<organism evidence="3 4">
    <name type="scientific">Actinoallomurus iriomotensis</name>
    <dbReference type="NCBI Taxonomy" id="478107"/>
    <lineage>
        <taxon>Bacteria</taxon>
        <taxon>Bacillati</taxon>
        <taxon>Actinomycetota</taxon>
        <taxon>Actinomycetes</taxon>
        <taxon>Streptosporangiales</taxon>
        <taxon>Thermomonosporaceae</taxon>
        <taxon>Actinoallomurus</taxon>
    </lineage>
</organism>
<feature type="region of interest" description="Disordered" evidence="1">
    <location>
        <begin position="186"/>
        <end position="230"/>
    </location>
</feature>
<dbReference type="InterPro" id="IPR001254">
    <property type="entry name" value="Trypsin_dom"/>
</dbReference>
<feature type="domain" description="Peptidase S1" evidence="2">
    <location>
        <begin position="76"/>
        <end position="188"/>
    </location>
</feature>
<comment type="caution">
    <text evidence="3">The sequence shown here is derived from an EMBL/GenBank/DDBJ whole genome shotgun (WGS) entry which is preliminary data.</text>
</comment>